<organism evidence="10 11">
    <name type="scientific">Proteiniphilum saccharofermentans</name>
    <dbReference type="NCBI Taxonomy" id="1642647"/>
    <lineage>
        <taxon>Bacteria</taxon>
        <taxon>Pseudomonadati</taxon>
        <taxon>Bacteroidota</taxon>
        <taxon>Bacteroidia</taxon>
        <taxon>Bacteroidales</taxon>
        <taxon>Dysgonomonadaceae</taxon>
        <taxon>Proteiniphilum</taxon>
    </lineage>
</organism>
<keyword evidence="11" id="KW-1185">Reference proteome</keyword>
<feature type="binding site" evidence="9">
    <location>
        <position position="45"/>
    </location>
    <ligand>
        <name>Zn(2+)</name>
        <dbReference type="ChEBI" id="CHEBI:29105"/>
    </ligand>
</feature>
<name>A0A1R3T7N9_9BACT</name>
<dbReference type="GO" id="GO:0015976">
    <property type="term" value="P:carbon utilization"/>
    <property type="evidence" value="ECO:0007669"/>
    <property type="project" value="InterPro"/>
</dbReference>
<accession>A0A1R3T7N9</accession>
<dbReference type="AlphaFoldDB" id="A0A1R3T7N9"/>
<dbReference type="CDD" id="cd00883">
    <property type="entry name" value="beta_CA_cladeA"/>
    <property type="match status" value="1"/>
</dbReference>
<keyword evidence="4 9" id="KW-0862">Zinc</keyword>
<dbReference type="PANTHER" id="PTHR11002:SF51">
    <property type="entry name" value="CARBONIC ANHYDRASE"/>
    <property type="match status" value="1"/>
</dbReference>
<evidence type="ECO:0000256" key="8">
    <source>
        <dbReference type="ARBA" id="ARBA00082533"/>
    </source>
</evidence>
<evidence type="ECO:0000256" key="1">
    <source>
        <dbReference type="ARBA" id="ARBA00006217"/>
    </source>
</evidence>
<dbReference type="SUPFAM" id="SSF53056">
    <property type="entry name" value="beta-carbonic anhydrase, cab"/>
    <property type="match status" value="1"/>
</dbReference>
<evidence type="ECO:0000256" key="6">
    <source>
        <dbReference type="ARBA" id="ARBA00039351"/>
    </source>
</evidence>
<feature type="binding site" evidence="9">
    <location>
        <position position="47"/>
    </location>
    <ligand>
        <name>Zn(2+)</name>
        <dbReference type="ChEBI" id="CHEBI:29105"/>
    </ligand>
</feature>
<dbReference type="GO" id="GO:0071244">
    <property type="term" value="P:cellular response to carbon dioxide"/>
    <property type="evidence" value="ECO:0007669"/>
    <property type="project" value="TreeGrafter"/>
</dbReference>
<feature type="binding site" evidence="9">
    <location>
        <position position="104"/>
    </location>
    <ligand>
        <name>Zn(2+)</name>
        <dbReference type="ChEBI" id="CHEBI:29105"/>
    </ligand>
</feature>
<dbReference type="PANTHER" id="PTHR11002">
    <property type="entry name" value="CARBONIC ANHYDRASE"/>
    <property type="match status" value="1"/>
</dbReference>
<comment type="catalytic activity">
    <reaction evidence="7">
        <text>hydrogencarbonate + H(+) = CO2 + H2O</text>
        <dbReference type="Rhea" id="RHEA:10748"/>
        <dbReference type="ChEBI" id="CHEBI:15377"/>
        <dbReference type="ChEBI" id="CHEBI:15378"/>
        <dbReference type="ChEBI" id="CHEBI:16526"/>
        <dbReference type="ChEBI" id="CHEBI:17544"/>
        <dbReference type="EC" id="4.2.1.1"/>
    </reaction>
</comment>
<feature type="binding site" evidence="9">
    <location>
        <position position="101"/>
    </location>
    <ligand>
        <name>Zn(2+)</name>
        <dbReference type="ChEBI" id="CHEBI:29105"/>
    </ligand>
</feature>
<keyword evidence="3 9" id="KW-0479">Metal-binding</keyword>
<sequence length="217" mass="25406">MSDQEKYDQIFESNRKWIEKNKVDNPELFELLAAEQHPDFLYIGCSDSRVHPNQVMGLKPGEVFIHRNIANMVNSIDLSALSVINYGVEYLKVRYIIICGHYGCGGIQAAMQNLDYGILNPWLRSIRDVYRLHQKELNAIEDMEARYRRFVEINTYEQCRNVLKMAEVQKSYYKNGYPKVAGWVFDIEDARLHDLHFDFEGELAKIKEIYDITGKVE</sequence>
<dbReference type="RefSeq" id="WP_076932152.1">
    <property type="nucleotide sequence ID" value="NZ_DAMBAO010000003.1"/>
</dbReference>
<evidence type="ECO:0000256" key="7">
    <source>
        <dbReference type="ARBA" id="ARBA00048348"/>
    </source>
</evidence>
<dbReference type="PROSITE" id="PS00704">
    <property type="entry name" value="PROK_CO2_ANHYDRASE_1"/>
    <property type="match status" value="1"/>
</dbReference>
<dbReference type="InterPro" id="IPR001765">
    <property type="entry name" value="Carbonic_anhydrase"/>
</dbReference>
<dbReference type="Gene3D" id="3.40.1050.10">
    <property type="entry name" value="Carbonic anhydrase"/>
    <property type="match status" value="1"/>
</dbReference>
<dbReference type="SMART" id="SM00947">
    <property type="entry name" value="Pro_CA"/>
    <property type="match status" value="1"/>
</dbReference>
<dbReference type="EC" id="4.2.1.1" evidence="2"/>
<evidence type="ECO:0000256" key="5">
    <source>
        <dbReference type="ARBA" id="ARBA00023239"/>
    </source>
</evidence>
<evidence type="ECO:0000256" key="2">
    <source>
        <dbReference type="ARBA" id="ARBA00012925"/>
    </source>
</evidence>
<evidence type="ECO:0000256" key="3">
    <source>
        <dbReference type="ARBA" id="ARBA00022723"/>
    </source>
</evidence>
<evidence type="ECO:0000313" key="11">
    <source>
        <dbReference type="Proteomes" id="UP000187464"/>
    </source>
</evidence>
<dbReference type="Pfam" id="PF00484">
    <property type="entry name" value="Pro_CA"/>
    <property type="match status" value="1"/>
</dbReference>
<reference evidence="10 11" key="1">
    <citation type="submission" date="2016-08" db="EMBL/GenBank/DDBJ databases">
        <authorList>
            <person name="Seilhamer J.J."/>
        </authorList>
    </citation>
    <scope>NUCLEOTIDE SEQUENCE [LARGE SCALE GENOMIC DNA]</scope>
    <source>
        <strain evidence="10">M3/6</strain>
    </source>
</reference>
<dbReference type="Proteomes" id="UP000187464">
    <property type="component" value="Chromosome I"/>
</dbReference>
<gene>
    <name evidence="10" type="ORF">PSM36_1800</name>
</gene>
<comment type="cofactor">
    <cofactor evidence="9">
        <name>Zn(2+)</name>
        <dbReference type="ChEBI" id="CHEBI:29105"/>
    </cofactor>
    <text evidence="9">Binds 1 zinc ion per subunit.</text>
</comment>
<dbReference type="GO" id="GO:0004089">
    <property type="term" value="F:carbonate dehydratase activity"/>
    <property type="evidence" value="ECO:0007669"/>
    <property type="project" value="UniProtKB-EC"/>
</dbReference>
<comment type="similarity">
    <text evidence="1">Belongs to the beta-class carbonic anhydrase family.</text>
</comment>
<dbReference type="KEGG" id="psac:PSM36_1800"/>
<dbReference type="InterPro" id="IPR036874">
    <property type="entry name" value="Carbonic_anhydrase_sf"/>
</dbReference>
<dbReference type="GO" id="GO:0005737">
    <property type="term" value="C:cytoplasm"/>
    <property type="evidence" value="ECO:0007669"/>
    <property type="project" value="TreeGrafter"/>
</dbReference>
<dbReference type="GO" id="GO:0034599">
    <property type="term" value="P:cellular response to oxidative stress"/>
    <property type="evidence" value="ECO:0007669"/>
    <property type="project" value="TreeGrafter"/>
</dbReference>
<protein>
    <recommendedName>
        <fullName evidence="6">Carbonic anhydrase 2</fullName>
        <ecNumber evidence="2">4.2.1.1</ecNumber>
    </recommendedName>
    <alternativeName>
        <fullName evidence="8">Carbonate dehydratase 2</fullName>
    </alternativeName>
</protein>
<dbReference type="FunFam" id="3.40.1050.10:FF:000001">
    <property type="entry name" value="Carbonic anhydrase"/>
    <property type="match status" value="1"/>
</dbReference>
<keyword evidence="5 10" id="KW-0456">Lyase</keyword>
<evidence type="ECO:0000256" key="9">
    <source>
        <dbReference type="PIRSR" id="PIRSR601765-1"/>
    </source>
</evidence>
<dbReference type="InterPro" id="IPR015892">
    <property type="entry name" value="Carbonic_anhydrase_CS"/>
</dbReference>
<dbReference type="EMBL" id="LT605205">
    <property type="protein sequence ID" value="SCD20617.1"/>
    <property type="molecule type" value="Genomic_DNA"/>
</dbReference>
<dbReference type="STRING" id="1642647.PSM36_1800"/>
<evidence type="ECO:0000256" key="4">
    <source>
        <dbReference type="ARBA" id="ARBA00022833"/>
    </source>
</evidence>
<proteinExistence type="inferred from homology"/>
<dbReference type="GO" id="GO:0008270">
    <property type="term" value="F:zinc ion binding"/>
    <property type="evidence" value="ECO:0007669"/>
    <property type="project" value="InterPro"/>
</dbReference>
<evidence type="ECO:0000313" key="10">
    <source>
        <dbReference type="EMBL" id="SCD20617.1"/>
    </source>
</evidence>